<organism evidence="2 3">
    <name type="scientific">Macrostomum lignano</name>
    <dbReference type="NCBI Taxonomy" id="282301"/>
    <lineage>
        <taxon>Eukaryota</taxon>
        <taxon>Metazoa</taxon>
        <taxon>Spiralia</taxon>
        <taxon>Lophotrochozoa</taxon>
        <taxon>Platyhelminthes</taxon>
        <taxon>Rhabditophora</taxon>
        <taxon>Macrostomorpha</taxon>
        <taxon>Macrostomida</taxon>
        <taxon>Macrostomidae</taxon>
        <taxon>Macrostomum</taxon>
    </lineage>
</organism>
<name>A0A1I8FIE1_9PLAT</name>
<evidence type="ECO:0000313" key="2">
    <source>
        <dbReference type="Proteomes" id="UP000095280"/>
    </source>
</evidence>
<proteinExistence type="predicted"/>
<dbReference type="WBParaSite" id="maker-unitig_36211-snap-gene-0.1-mRNA-1">
    <property type="protein sequence ID" value="maker-unitig_36211-snap-gene-0.1-mRNA-1"/>
    <property type="gene ID" value="maker-unitig_36211-snap-gene-0.1"/>
</dbReference>
<sequence length="318" mass="35019">KWKTAASAMDFVVAKRKRFDAKRQQQSGMTMAIRPQFTKPVYCNRDIKNIKYLPDQGGLDQNWAISALPKVLGSDEMAETVPGHAPYYIALLGANTESKEPEARPSASEDSNNKLFSERRTDAVACARTSNQQQSRLARPSSAGTDTTPVVTPTVRMRFHYHGCLGVPREQLEEETGDSDQALEACARPFLSQPGGETSSLRRCPCAGGDAPIGGVRLGCASWPAGAVNGEDNYDTARQPCQACHVRLNAETNVRPRCHLVADNLQPALATASMIAERVLEQRTVRRGGVRTQAGRVRHHRRREAPARPWMIVLRCSR</sequence>
<feature type="region of interest" description="Disordered" evidence="1">
    <location>
        <begin position="127"/>
        <end position="149"/>
    </location>
</feature>
<reference evidence="3" key="1">
    <citation type="submission" date="2016-11" db="UniProtKB">
        <authorList>
            <consortium name="WormBaseParasite"/>
        </authorList>
    </citation>
    <scope>IDENTIFICATION</scope>
</reference>
<accession>A0A1I8FIE1</accession>
<dbReference type="Proteomes" id="UP000095280">
    <property type="component" value="Unplaced"/>
</dbReference>
<dbReference type="AlphaFoldDB" id="A0A1I8FIE1"/>
<protein>
    <submittedName>
        <fullName evidence="3">GMC_oxred_C domain-containing protein</fullName>
    </submittedName>
</protein>
<evidence type="ECO:0000256" key="1">
    <source>
        <dbReference type="SAM" id="MobiDB-lite"/>
    </source>
</evidence>
<keyword evidence="2" id="KW-1185">Reference proteome</keyword>
<evidence type="ECO:0000313" key="3">
    <source>
        <dbReference type="WBParaSite" id="maker-unitig_36211-snap-gene-0.1-mRNA-1"/>
    </source>
</evidence>